<evidence type="ECO:0000313" key="3">
    <source>
        <dbReference type="Proteomes" id="UP000584824"/>
    </source>
</evidence>
<feature type="transmembrane region" description="Helical" evidence="1">
    <location>
        <begin position="95"/>
        <end position="120"/>
    </location>
</feature>
<organism evidence="2 3">
    <name type="scientific">Allorhizobium borbori</name>
    <dbReference type="NCBI Taxonomy" id="485907"/>
    <lineage>
        <taxon>Bacteria</taxon>
        <taxon>Pseudomonadati</taxon>
        <taxon>Pseudomonadota</taxon>
        <taxon>Alphaproteobacteria</taxon>
        <taxon>Hyphomicrobiales</taxon>
        <taxon>Rhizobiaceae</taxon>
        <taxon>Rhizobium/Agrobacterium group</taxon>
        <taxon>Allorhizobium</taxon>
    </lineage>
</organism>
<sequence length="125" mass="12834">MTMRACDTIARLTLFLAGLLGATGIGLAAAANHLDDPRGFSAAATVCLANAPALIGLYAVRPSLRLAPLAALVIACGALLFTADMLLRHFYGMRVFAMAAPTGGMLQIVGWLIVAVSALLPKPTA</sequence>
<keyword evidence="1" id="KW-0812">Transmembrane</keyword>
<evidence type="ECO:0000313" key="2">
    <source>
        <dbReference type="EMBL" id="MBB4101913.1"/>
    </source>
</evidence>
<dbReference type="InterPro" id="IPR006696">
    <property type="entry name" value="DUF423"/>
</dbReference>
<dbReference type="EMBL" id="JACIDU010000002">
    <property type="protein sequence ID" value="MBB4101913.1"/>
    <property type="molecule type" value="Genomic_DNA"/>
</dbReference>
<keyword evidence="3" id="KW-1185">Reference proteome</keyword>
<dbReference type="Pfam" id="PF04241">
    <property type="entry name" value="DUF423"/>
    <property type="match status" value="1"/>
</dbReference>
<evidence type="ECO:0000256" key="1">
    <source>
        <dbReference type="SAM" id="Phobius"/>
    </source>
</evidence>
<feature type="transmembrane region" description="Helical" evidence="1">
    <location>
        <begin position="66"/>
        <end position="83"/>
    </location>
</feature>
<keyword evidence="1" id="KW-0472">Membrane</keyword>
<proteinExistence type="predicted"/>
<feature type="transmembrane region" description="Helical" evidence="1">
    <location>
        <begin position="40"/>
        <end position="59"/>
    </location>
</feature>
<protein>
    <submittedName>
        <fullName evidence="2">Uncharacterized membrane protein YgdD (TMEM256/DUF423 family)</fullName>
    </submittedName>
</protein>
<gene>
    <name evidence="2" type="ORF">GGQ66_000441</name>
</gene>
<comment type="caution">
    <text evidence="2">The sequence shown here is derived from an EMBL/GenBank/DDBJ whole genome shotgun (WGS) entry which is preliminary data.</text>
</comment>
<accession>A0A7W6JYH6</accession>
<reference evidence="2 3" key="1">
    <citation type="submission" date="2020-08" db="EMBL/GenBank/DDBJ databases">
        <title>Genomic Encyclopedia of Type Strains, Phase IV (KMG-IV): sequencing the most valuable type-strain genomes for metagenomic binning, comparative biology and taxonomic classification.</title>
        <authorList>
            <person name="Goeker M."/>
        </authorList>
    </citation>
    <scope>NUCLEOTIDE SEQUENCE [LARGE SCALE GENOMIC DNA]</scope>
    <source>
        <strain evidence="2 3">DSM 26385</strain>
    </source>
</reference>
<dbReference type="AlphaFoldDB" id="A0A7W6JYH6"/>
<keyword evidence="1" id="KW-1133">Transmembrane helix</keyword>
<dbReference type="Proteomes" id="UP000584824">
    <property type="component" value="Unassembled WGS sequence"/>
</dbReference>
<name>A0A7W6JYH6_9HYPH</name>
<dbReference type="RefSeq" id="WP_306414054.1">
    <property type="nucleotide sequence ID" value="NZ_JACIDU010000002.1"/>
</dbReference>